<evidence type="ECO:0000313" key="1">
    <source>
        <dbReference type="EMBL" id="KAJ8626098.1"/>
    </source>
</evidence>
<reference evidence="1 2" key="1">
    <citation type="journal article" date="2022" name="Hortic Res">
        <title>A haplotype resolved chromosomal level avocado genome allows analysis of novel avocado genes.</title>
        <authorList>
            <person name="Nath O."/>
            <person name="Fletcher S.J."/>
            <person name="Hayward A."/>
            <person name="Shaw L.M."/>
            <person name="Masouleh A.K."/>
            <person name="Furtado A."/>
            <person name="Henry R.J."/>
            <person name="Mitter N."/>
        </authorList>
    </citation>
    <scope>NUCLEOTIDE SEQUENCE [LARGE SCALE GENOMIC DNA]</scope>
    <source>
        <strain evidence="2">cv. Hass</strain>
    </source>
</reference>
<keyword evidence="2" id="KW-1185">Reference proteome</keyword>
<comment type="caution">
    <text evidence="1">The sequence shown here is derived from an EMBL/GenBank/DDBJ whole genome shotgun (WGS) entry which is preliminary data.</text>
</comment>
<proteinExistence type="predicted"/>
<gene>
    <name evidence="1" type="ORF">MRB53_019405</name>
</gene>
<dbReference type="EMBL" id="CM056814">
    <property type="protein sequence ID" value="KAJ8626098.1"/>
    <property type="molecule type" value="Genomic_DNA"/>
</dbReference>
<protein>
    <submittedName>
        <fullName evidence="1">Uncharacterized protein</fullName>
    </submittedName>
</protein>
<accession>A0ACC2KZ65</accession>
<organism evidence="1 2">
    <name type="scientific">Persea americana</name>
    <name type="common">Avocado</name>
    <dbReference type="NCBI Taxonomy" id="3435"/>
    <lineage>
        <taxon>Eukaryota</taxon>
        <taxon>Viridiplantae</taxon>
        <taxon>Streptophyta</taxon>
        <taxon>Embryophyta</taxon>
        <taxon>Tracheophyta</taxon>
        <taxon>Spermatophyta</taxon>
        <taxon>Magnoliopsida</taxon>
        <taxon>Magnoliidae</taxon>
        <taxon>Laurales</taxon>
        <taxon>Lauraceae</taxon>
        <taxon>Persea</taxon>
    </lineage>
</organism>
<dbReference type="Proteomes" id="UP001234297">
    <property type="component" value="Chromosome 6"/>
</dbReference>
<evidence type="ECO:0000313" key="2">
    <source>
        <dbReference type="Proteomes" id="UP001234297"/>
    </source>
</evidence>
<sequence>MLLNQGSSDYMASSSNHGVIGVGVDDYGRNNFLDGIQGPWKRNNAEVVPGSHHYSNGSTSSSSSSLGVPLNSGPQQWDEPFEPGSVVLDTVTFTPSGYRGSGVLSITEGSQRSVRSKANAIGLHPDSALAYHHNHPIQGSCMVRSFQLASNASVEQFGNNYVLVSPPGSHGAGNLIDQHRDMRLDIDDMSYEELLALEEQIGDVNTGLSEETISICQRTRMHASSTPPSQSSEMVQVDMNCTICQVDNRENEKIGILECGHEYHADCIKQWLLLKNICPICKATALSGS</sequence>
<name>A0ACC2KZ65_PERAE</name>